<feature type="transmembrane region" description="Helical" evidence="1">
    <location>
        <begin position="106"/>
        <end position="125"/>
    </location>
</feature>
<dbReference type="AlphaFoldDB" id="A0A0S4V7Z2"/>
<keyword evidence="1 2" id="KW-0812">Transmembrane</keyword>
<feature type="transmembrane region" description="Helical" evidence="1">
    <location>
        <begin position="81"/>
        <end position="100"/>
    </location>
</feature>
<reference evidence="2" key="1">
    <citation type="submission" date="2015-10" db="EMBL/GenBank/DDBJ databases">
        <authorList>
            <person name="Gilbert D.G."/>
        </authorList>
    </citation>
    <scope>NUCLEOTIDE SEQUENCE</scope>
    <source>
        <strain evidence="2">Phyl III-seqv23</strain>
    </source>
</reference>
<sequence length="129" mass="13839">MQSLYVFHRRGTMSVDIQPQPAVPPQSAVLVPQPSKGMPPELLYQLMKNVLDGPYTPNQKKELIDEIRKSSGMDRWSSRTAIWMLGLIVPCSLISLIVLNAAGNDITGVVAIGSTAVGGLAGLLAPTKD</sequence>
<name>A0A0S4V7Z2_RALSL</name>
<accession>A0A0S4V7Z2</accession>
<keyword evidence="1" id="KW-1133">Transmembrane helix</keyword>
<protein>
    <submittedName>
        <fullName evidence="2">Putative transmembrane protein</fullName>
    </submittedName>
</protein>
<proteinExistence type="predicted"/>
<organism evidence="2">
    <name type="scientific">Ralstonia solanacearum</name>
    <name type="common">Pseudomonas solanacearum</name>
    <dbReference type="NCBI Taxonomy" id="305"/>
    <lineage>
        <taxon>Bacteria</taxon>
        <taxon>Pseudomonadati</taxon>
        <taxon>Pseudomonadota</taxon>
        <taxon>Betaproteobacteria</taxon>
        <taxon>Burkholderiales</taxon>
        <taxon>Burkholderiaceae</taxon>
        <taxon>Ralstonia</taxon>
        <taxon>Ralstonia solanacearum species complex</taxon>
    </lineage>
</organism>
<evidence type="ECO:0000256" key="1">
    <source>
        <dbReference type="SAM" id="Phobius"/>
    </source>
</evidence>
<dbReference type="EMBL" id="LN899824">
    <property type="protein sequence ID" value="CUV30217.1"/>
    <property type="molecule type" value="Genomic_DNA"/>
</dbReference>
<gene>
    <name evidence="2" type="ORF">RUN1985_v1_620005</name>
</gene>
<evidence type="ECO:0000313" key="2">
    <source>
        <dbReference type="EMBL" id="CUV30217.1"/>
    </source>
</evidence>
<keyword evidence="1" id="KW-0472">Membrane</keyword>